<keyword evidence="1" id="KW-1133">Transmembrane helix</keyword>
<dbReference type="InterPro" id="IPR015001">
    <property type="entry name" value="DUF1850"/>
</dbReference>
<name>A0ABV6KTL5_9BACI</name>
<dbReference type="Pfam" id="PF08905">
    <property type="entry name" value="DUF1850"/>
    <property type="match status" value="1"/>
</dbReference>
<evidence type="ECO:0000313" key="2">
    <source>
        <dbReference type="EMBL" id="MFC0475216.1"/>
    </source>
</evidence>
<feature type="transmembrane region" description="Helical" evidence="1">
    <location>
        <begin position="30"/>
        <end position="48"/>
    </location>
</feature>
<keyword evidence="3" id="KW-1185">Reference proteome</keyword>
<keyword evidence="1" id="KW-0472">Membrane</keyword>
<reference evidence="2 3" key="1">
    <citation type="submission" date="2024-09" db="EMBL/GenBank/DDBJ databases">
        <authorList>
            <person name="Sun Q."/>
            <person name="Mori K."/>
        </authorList>
    </citation>
    <scope>NUCLEOTIDE SEQUENCE [LARGE SCALE GENOMIC DNA]</scope>
    <source>
        <strain evidence="2 3">CGMCC 1.9126</strain>
    </source>
</reference>
<accession>A0ABV6KTL5</accession>
<evidence type="ECO:0000256" key="1">
    <source>
        <dbReference type="SAM" id="Phobius"/>
    </source>
</evidence>
<comment type="caution">
    <text evidence="2">The sequence shown here is derived from an EMBL/GenBank/DDBJ whole genome shotgun (WGS) entry which is preliminary data.</text>
</comment>
<evidence type="ECO:0000313" key="3">
    <source>
        <dbReference type="Proteomes" id="UP001589738"/>
    </source>
</evidence>
<sequence length="195" mass="22593">MVGQFFAFRDKNVLENGRVTMGKVIKSKSFLSLFLSMLLIICLSIIPYKKALTFQLENSGEVLVYIPLGDHPEFKIKYTHSIHLSDVIESYQVNSNGEIKQFELEYSDFSIGMPENASNGEVFEQKNGKYYIKNMNRIFPYFDLRTGKVRANHTIIYRNKEYPLNKYVEPGTLVRIKVIKMNLYQQWKGVNLIGG</sequence>
<dbReference type="Proteomes" id="UP001589738">
    <property type="component" value="Unassembled WGS sequence"/>
</dbReference>
<dbReference type="EMBL" id="JBHLUU010000022">
    <property type="protein sequence ID" value="MFC0475216.1"/>
    <property type="molecule type" value="Genomic_DNA"/>
</dbReference>
<organism evidence="2 3">
    <name type="scientific">Robertmurraya beringensis</name>
    <dbReference type="NCBI Taxonomy" id="641660"/>
    <lineage>
        <taxon>Bacteria</taxon>
        <taxon>Bacillati</taxon>
        <taxon>Bacillota</taxon>
        <taxon>Bacilli</taxon>
        <taxon>Bacillales</taxon>
        <taxon>Bacillaceae</taxon>
        <taxon>Robertmurraya</taxon>
    </lineage>
</organism>
<dbReference type="RefSeq" id="WP_377057855.1">
    <property type="nucleotide sequence ID" value="NZ_JBHLUU010000022.1"/>
</dbReference>
<protein>
    <submittedName>
        <fullName evidence="2">DUF1850 domain-containing protein</fullName>
    </submittedName>
</protein>
<gene>
    <name evidence="2" type="ORF">ACFFHF_08075</name>
</gene>
<proteinExistence type="predicted"/>
<keyword evidence="1" id="KW-0812">Transmembrane</keyword>